<evidence type="ECO:0000313" key="2">
    <source>
        <dbReference type="Proteomes" id="UP000250235"/>
    </source>
</evidence>
<gene>
    <name evidence="1" type="ORF">F511_28931</name>
</gene>
<accession>A0A2Z7CDI7</accession>
<dbReference type="EMBL" id="KQ996449">
    <property type="protein sequence ID" value="KZV44998.1"/>
    <property type="molecule type" value="Genomic_DNA"/>
</dbReference>
<reference evidence="1 2" key="1">
    <citation type="journal article" date="2015" name="Proc. Natl. Acad. Sci. U.S.A.">
        <title>The resurrection genome of Boea hygrometrica: A blueprint for survival of dehydration.</title>
        <authorList>
            <person name="Xiao L."/>
            <person name="Yang G."/>
            <person name="Zhang L."/>
            <person name="Yang X."/>
            <person name="Zhao S."/>
            <person name="Ji Z."/>
            <person name="Zhou Q."/>
            <person name="Hu M."/>
            <person name="Wang Y."/>
            <person name="Chen M."/>
            <person name="Xu Y."/>
            <person name="Jin H."/>
            <person name="Xiao X."/>
            <person name="Hu G."/>
            <person name="Bao F."/>
            <person name="Hu Y."/>
            <person name="Wan P."/>
            <person name="Li L."/>
            <person name="Deng X."/>
            <person name="Kuang T."/>
            <person name="Xiang C."/>
            <person name="Zhu J.K."/>
            <person name="Oliver M.J."/>
            <person name="He Y."/>
        </authorList>
    </citation>
    <scope>NUCLEOTIDE SEQUENCE [LARGE SCALE GENOMIC DNA]</scope>
    <source>
        <strain evidence="2">cv. XS01</strain>
    </source>
</reference>
<organism evidence="1 2">
    <name type="scientific">Dorcoceras hygrometricum</name>
    <dbReference type="NCBI Taxonomy" id="472368"/>
    <lineage>
        <taxon>Eukaryota</taxon>
        <taxon>Viridiplantae</taxon>
        <taxon>Streptophyta</taxon>
        <taxon>Embryophyta</taxon>
        <taxon>Tracheophyta</taxon>
        <taxon>Spermatophyta</taxon>
        <taxon>Magnoliopsida</taxon>
        <taxon>eudicotyledons</taxon>
        <taxon>Gunneridae</taxon>
        <taxon>Pentapetalae</taxon>
        <taxon>asterids</taxon>
        <taxon>lamiids</taxon>
        <taxon>Lamiales</taxon>
        <taxon>Gesneriaceae</taxon>
        <taxon>Didymocarpoideae</taxon>
        <taxon>Trichosporeae</taxon>
        <taxon>Loxocarpinae</taxon>
        <taxon>Dorcoceras</taxon>
    </lineage>
</organism>
<sequence>MQMICMRSRLQPNTGSQMIPKAVQQLESEQYSGYNACEYMGATHSSQHMSQQGDEERELPARLYKHPGTLNSAIKRHNYKRSETTWNRCVYAVQHNATAGNTMRVSIWELPTHLSTWYQSQQGDEKRELPARLYKHPGTLNSAIKRHNYKRSETRWNRCVYAVQHNATDISTSWLVISWEWSKAGASKQLKIRKEQNKLSCRQKEAQMHKLLQKKISLKMRTKKLVRRRRELCRSRGSNQLKRETS</sequence>
<keyword evidence="2" id="KW-1185">Reference proteome</keyword>
<dbReference type="Proteomes" id="UP000250235">
    <property type="component" value="Unassembled WGS sequence"/>
</dbReference>
<evidence type="ECO:0000313" key="1">
    <source>
        <dbReference type="EMBL" id="KZV44998.1"/>
    </source>
</evidence>
<protein>
    <submittedName>
        <fullName evidence="1">Uncharacterized protein</fullName>
    </submittedName>
</protein>
<proteinExistence type="predicted"/>
<name>A0A2Z7CDI7_9LAMI</name>
<dbReference type="AlphaFoldDB" id="A0A2Z7CDI7"/>